<dbReference type="InterPro" id="IPR029058">
    <property type="entry name" value="AB_hydrolase_fold"/>
</dbReference>
<feature type="domain" description="AB hydrolase-1" evidence="1">
    <location>
        <begin position="4"/>
        <end position="229"/>
    </location>
</feature>
<dbReference type="Gene3D" id="3.40.50.1820">
    <property type="entry name" value="alpha/beta hydrolase"/>
    <property type="match status" value="1"/>
</dbReference>
<comment type="caution">
    <text evidence="2">The sequence shown here is derived from an EMBL/GenBank/DDBJ whole genome shotgun (WGS) entry which is preliminary data.</text>
</comment>
<dbReference type="GO" id="GO:0016787">
    <property type="term" value="F:hydrolase activity"/>
    <property type="evidence" value="ECO:0007669"/>
    <property type="project" value="UniProtKB-KW"/>
</dbReference>
<dbReference type="PANTHER" id="PTHR43798">
    <property type="entry name" value="MONOACYLGLYCEROL LIPASE"/>
    <property type="match status" value="1"/>
</dbReference>
<reference evidence="2 3" key="1">
    <citation type="journal article" date="2019" name="Int. J. Syst. Evol. Microbiol.">
        <title>The Global Catalogue of Microorganisms (GCM) 10K type strain sequencing project: providing services to taxonomists for standard genome sequencing and annotation.</title>
        <authorList>
            <consortium name="The Broad Institute Genomics Platform"/>
            <consortium name="The Broad Institute Genome Sequencing Center for Infectious Disease"/>
            <person name="Wu L."/>
            <person name="Ma J."/>
        </authorList>
    </citation>
    <scope>NUCLEOTIDE SEQUENCE [LARGE SCALE GENOMIC DNA]</scope>
    <source>
        <strain evidence="2 3">JCM 16082</strain>
    </source>
</reference>
<evidence type="ECO:0000313" key="3">
    <source>
        <dbReference type="Proteomes" id="UP001500507"/>
    </source>
</evidence>
<dbReference type="InterPro" id="IPR050266">
    <property type="entry name" value="AB_hydrolase_sf"/>
</dbReference>
<dbReference type="EMBL" id="BAAAFG010000002">
    <property type="protein sequence ID" value="GAA0871572.1"/>
    <property type="molecule type" value="Genomic_DNA"/>
</dbReference>
<sequence>MAKPVVLFLHGFLESSHIWQEIIPHVEQHVEVHTMDLPGHGDAPVLAEVHTMVLMADVVFYYCTKHKLQHITLIGHSMGGYVGLAFVEKYPQLLDHLILLNSTTKADSLTRKQNRDRGIRQVAKHKDVFISMAISNLFLPENHKKFKETITQLKQRAKKFPSEGIIAALQGMKVRPDRTDILTNFTGKKTFIAGKDDPLIPVQESRQIAKETGTKYYELPGGHMSYLEDTAQLRGILVELFKE</sequence>
<dbReference type="RefSeq" id="WP_343763942.1">
    <property type="nucleotide sequence ID" value="NZ_BAAAFG010000002.1"/>
</dbReference>
<name>A0ABN1MEN2_9FLAO</name>
<dbReference type="SUPFAM" id="SSF53474">
    <property type="entry name" value="alpha/beta-Hydrolases"/>
    <property type="match status" value="1"/>
</dbReference>
<keyword evidence="3" id="KW-1185">Reference proteome</keyword>
<keyword evidence="2" id="KW-0378">Hydrolase</keyword>
<evidence type="ECO:0000259" key="1">
    <source>
        <dbReference type="Pfam" id="PF00561"/>
    </source>
</evidence>
<organism evidence="2 3">
    <name type="scientific">Gangjinia marincola</name>
    <dbReference type="NCBI Taxonomy" id="578463"/>
    <lineage>
        <taxon>Bacteria</taxon>
        <taxon>Pseudomonadati</taxon>
        <taxon>Bacteroidota</taxon>
        <taxon>Flavobacteriia</taxon>
        <taxon>Flavobacteriales</taxon>
        <taxon>Flavobacteriaceae</taxon>
        <taxon>Gangjinia</taxon>
    </lineage>
</organism>
<gene>
    <name evidence="2" type="ORF">GCM10009117_07180</name>
</gene>
<dbReference type="Proteomes" id="UP001500507">
    <property type="component" value="Unassembled WGS sequence"/>
</dbReference>
<dbReference type="Pfam" id="PF00561">
    <property type="entry name" value="Abhydrolase_1"/>
    <property type="match status" value="1"/>
</dbReference>
<accession>A0ABN1MEN2</accession>
<evidence type="ECO:0000313" key="2">
    <source>
        <dbReference type="EMBL" id="GAA0871572.1"/>
    </source>
</evidence>
<dbReference type="InterPro" id="IPR000073">
    <property type="entry name" value="AB_hydrolase_1"/>
</dbReference>
<protein>
    <submittedName>
        <fullName evidence="2">Alpha/beta hydrolase</fullName>
    </submittedName>
</protein>
<dbReference type="PRINTS" id="PR00111">
    <property type="entry name" value="ABHYDROLASE"/>
</dbReference>
<proteinExistence type="predicted"/>